<evidence type="ECO:0000313" key="2">
    <source>
        <dbReference type="Proteomes" id="UP000789396"/>
    </source>
</evidence>
<proteinExistence type="predicted"/>
<sequence>MEYANVNSHLERNINPFHLTNGIGIRTTGVMTGRSLINYKILDLG</sequence>
<dbReference type="Proteomes" id="UP000789396">
    <property type="component" value="Unassembled WGS sequence"/>
</dbReference>
<comment type="caution">
    <text evidence="1">The sequence shown here is derived from an EMBL/GenBank/DDBJ whole genome shotgun (WGS) entry which is preliminary data.</text>
</comment>
<keyword evidence="2" id="KW-1185">Reference proteome</keyword>
<dbReference type="AlphaFoldDB" id="A0A9N9APY6"/>
<reference evidence="1" key="1">
    <citation type="submission" date="2021-06" db="EMBL/GenBank/DDBJ databases">
        <authorList>
            <person name="Kallberg Y."/>
            <person name="Tangrot J."/>
            <person name="Rosling A."/>
        </authorList>
    </citation>
    <scope>NUCLEOTIDE SEQUENCE</scope>
    <source>
        <strain evidence="1">IN212</strain>
    </source>
</reference>
<organism evidence="1 2">
    <name type="scientific">Racocetra fulgida</name>
    <dbReference type="NCBI Taxonomy" id="60492"/>
    <lineage>
        <taxon>Eukaryota</taxon>
        <taxon>Fungi</taxon>
        <taxon>Fungi incertae sedis</taxon>
        <taxon>Mucoromycota</taxon>
        <taxon>Glomeromycotina</taxon>
        <taxon>Glomeromycetes</taxon>
        <taxon>Diversisporales</taxon>
        <taxon>Gigasporaceae</taxon>
        <taxon>Racocetra</taxon>
    </lineage>
</organism>
<accession>A0A9N9APY6</accession>
<name>A0A9N9APY6_9GLOM</name>
<dbReference type="EMBL" id="CAJVPZ010003956">
    <property type="protein sequence ID" value="CAG8538694.1"/>
    <property type="molecule type" value="Genomic_DNA"/>
</dbReference>
<protein>
    <submittedName>
        <fullName evidence="1">908_t:CDS:1</fullName>
    </submittedName>
</protein>
<gene>
    <name evidence="1" type="ORF">RFULGI_LOCUS4122</name>
</gene>
<evidence type="ECO:0000313" key="1">
    <source>
        <dbReference type="EMBL" id="CAG8538694.1"/>
    </source>
</evidence>